<proteinExistence type="predicted"/>
<protein>
    <submittedName>
        <fullName evidence="2">Uncharacterized protein</fullName>
    </submittedName>
</protein>
<feature type="compositionally biased region" description="Polar residues" evidence="1">
    <location>
        <begin position="103"/>
        <end position="119"/>
    </location>
</feature>
<reference evidence="3" key="1">
    <citation type="journal article" date="2015" name="Proc. Natl. Acad. Sci. U.S.A.">
        <title>Genome sequence of the Asian Tiger mosquito, Aedes albopictus, reveals insights into its biology, genetics, and evolution.</title>
        <authorList>
            <person name="Chen X.G."/>
            <person name="Jiang X."/>
            <person name="Gu J."/>
            <person name="Xu M."/>
            <person name="Wu Y."/>
            <person name="Deng Y."/>
            <person name="Zhang C."/>
            <person name="Bonizzoni M."/>
            <person name="Dermauw W."/>
            <person name="Vontas J."/>
            <person name="Armbruster P."/>
            <person name="Huang X."/>
            <person name="Yang Y."/>
            <person name="Zhang H."/>
            <person name="He W."/>
            <person name="Peng H."/>
            <person name="Liu Y."/>
            <person name="Wu K."/>
            <person name="Chen J."/>
            <person name="Lirakis M."/>
            <person name="Topalis P."/>
            <person name="Van Leeuwen T."/>
            <person name="Hall A.B."/>
            <person name="Jiang X."/>
            <person name="Thorpe C."/>
            <person name="Mueller R.L."/>
            <person name="Sun C."/>
            <person name="Waterhouse R.M."/>
            <person name="Yan G."/>
            <person name="Tu Z.J."/>
            <person name="Fang X."/>
            <person name="James A.A."/>
        </authorList>
    </citation>
    <scope>NUCLEOTIDE SEQUENCE [LARGE SCALE GENOMIC DNA]</scope>
    <source>
        <strain evidence="3">Foshan</strain>
    </source>
</reference>
<dbReference type="GeneID" id="134284048"/>
<dbReference type="EnsemblMetazoa" id="AALFPA23_013951.R20231">
    <property type="protein sequence ID" value="AALFPA23_013951.P20231"/>
    <property type="gene ID" value="AALFPA23_013951"/>
</dbReference>
<evidence type="ECO:0000313" key="2">
    <source>
        <dbReference type="EnsemblMetazoa" id="AALFPA23_013951.P20231"/>
    </source>
</evidence>
<sequence>MDCTLRELSLLEEKNKLWRKEHAERVKRMEQYYDQEIANIEEEFKRAVQKLNSDFSAQRKAILRQNSGCEVSNGAMVESIPSSDETQPKKYCTRAVDPKNADSPETSSQTKLLSKPSTVSQSAINGDLESISHQERREITEMLSAGSPTAVSFVSIQSMTSALHKLGKKQIRYSIPKNEIIYDRVYDINPRKTTINFVQCFAYGVCVNYDDADQVTDRVPYPMGNEKQCMRGSKQSKHHRLKPLLFDPGGYRLNDLNGAHQCIQSPARKRRMMIRLIWDRLCSRNYNSGAVDGATLFHPCLLQLHIRRYGAAIWMKFTVSQTLMSTHMEHRINTISHSRFGRSVCYQLHGGECYECSHYVSCLVDLATLKLKYRGFDRSCLLK</sequence>
<reference evidence="2" key="2">
    <citation type="submission" date="2025-05" db="UniProtKB">
        <authorList>
            <consortium name="EnsemblMetazoa"/>
        </authorList>
    </citation>
    <scope>IDENTIFICATION</scope>
    <source>
        <strain evidence="2">Foshan</strain>
    </source>
</reference>
<name>A0ABM1Z0V9_AEDAL</name>
<evidence type="ECO:0000256" key="1">
    <source>
        <dbReference type="SAM" id="MobiDB-lite"/>
    </source>
</evidence>
<feature type="region of interest" description="Disordered" evidence="1">
    <location>
        <begin position="95"/>
        <end position="119"/>
    </location>
</feature>
<accession>A0ABM1Z0V9</accession>
<organism evidence="2 3">
    <name type="scientific">Aedes albopictus</name>
    <name type="common">Asian tiger mosquito</name>
    <name type="synonym">Stegomyia albopicta</name>
    <dbReference type="NCBI Taxonomy" id="7160"/>
    <lineage>
        <taxon>Eukaryota</taxon>
        <taxon>Metazoa</taxon>
        <taxon>Ecdysozoa</taxon>
        <taxon>Arthropoda</taxon>
        <taxon>Hexapoda</taxon>
        <taxon>Insecta</taxon>
        <taxon>Pterygota</taxon>
        <taxon>Neoptera</taxon>
        <taxon>Endopterygota</taxon>
        <taxon>Diptera</taxon>
        <taxon>Nematocera</taxon>
        <taxon>Culicoidea</taxon>
        <taxon>Culicidae</taxon>
        <taxon>Culicinae</taxon>
        <taxon>Aedini</taxon>
        <taxon>Aedes</taxon>
        <taxon>Stegomyia</taxon>
    </lineage>
</organism>
<dbReference type="RefSeq" id="XP_062698210.1">
    <property type="nucleotide sequence ID" value="XM_062842226.1"/>
</dbReference>
<dbReference type="Proteomes" id="UP000069940">
    <property type="component" value="Unassembled WGS sequence"/>
</dbReference>
<evidence type="ECO:0000313" key="3">
    <source>
        <dbReference type="Proteomes" id="UP000069940"/>
    </source>
</evidence>
<keyword evidence="3" id="KW-1185">Reference proteome</keyword>